<dbReference type="Proteomes" id="UP000192761">
    <property type="component" value="Unassembled WGS sequence"/>
</dbReference>
<gene>
    <name evidence="2" type="ORF">SAMN02745857_03174</name>
</gene>
<dbReference type="RefSeq" id="WP_139798904.1">
    <property type="nucleotide sequence ID" value="NZ_FWXD01000021.1"/>
</dbReference>
<evidence type="ECO:0000256" key="1">
    <source>
        <dbReference type="SAM" id="SignalP"/>
    </source>
</evidence>
<keyword evidence="3" id="KW-1185">Reference proteome</keyword>
<dbReference type="STRING" id="1121001.SAMN02745857_03174"/>
<organism evidence="2 3">
    <name type="scientific">Andreprevotia lacus DSM 23236</name>
    <dbReference type="NCBI Taxonomy" id="1121001"/>
    <lineage>
        <taxon>Bacteria</taxon>
        <taxon>Pseudomonadati</taxon>
        <taxon>Pseudomonadota</taxon>
        <taxon>Betaproteobacteria</taxon>
        <taxon>Neisseriales</taxon>
        <taxon>Chitinibacteraceae</taxon>
        <taxon>Andreprevotia</taxon>
    </lineage>
</organism>
<accession>A0A1W1XW96</accession>
<dbReference type="OrthoDB" id="9864647at2"/>
<evidence type="ECO:0000313" key="2">
    <source>
        <dbReference type="EMBL" id="SMC28239.1"/>
    </source>
</evidence>
<protein>
    <submittedName>
        <fullName evidence="2">Uncharacterized protein</fullName>
    </submittedName>
</protein>
<dbReference type="AlphaFoldDB" id="A0A1W1XW96"/>
<reference evidence="2 3" key="1">
    <citation type="submission" date="2017-04" db="EMBL/GenBank/DDBJ databases">
        <authorList>
            <person name="Afonso C.L."/>
            <person name="Miller P.J."/>
            <person name="Scott M.A."/>
            <person name="Spackman E."/>
            <person name="Goraichik I."/>
            <person name="Dimitrov K.M."/>
            <person name="Suarez D.L."/>
            <person name="Swayne D.E."/>
        </authorList>
    </citation>
    <scope>NUCLEOTIDE SEQUENCE [LARGE SCALE GENOMIC DNA]</scope>
    <source>
        <strain evidence="2 3">DSM 23236</strain>
    </source>
</reference>
<feature type="signal peptide" evidence="1">
    <location>
        <begin position="1"/>
        <end position="21"/>
    </location>
</feature>
<proteinExistence type="predicted"/>
<feature type="chain" id="PRO_5013320537" evidence="1">
    <location>
        <begin position="22"/>
        <end position="144"/>
    </location>
</feature>
<dbReference type="EMBL" id="FWXD01000021">
    <property type="protein sequence ID" value="SMC28239.1"/>
    <property type="molecule type" value="Genomic_DNA"/>
</dbReference>
<sequence length="144" mass="15725">MFSLRLIPALLLPVLSCIALAKGNPDAALAERFIDCSAQVSILKQAGDQYKIFTPEQSMQTQTMVGMYLMAGIALSDEKTAKARMQASTDKAMANARKNIKNGDPTAYFENAGKQAQICSSLMEQHYERIKPKLDAYMGSGQAQ</sequence>
<keyword evidence="1" id="KW-0732">Signal</keyword>
<name>A0A1W1XW96_9NEIS</name>
<evidence type="ECO:0000313" key="3">
    <source>
        <dbReference type="Proteomes" id="UP000192761"/>
    </source>
</evidence>